<dbReference type="InterPro" id="IPR029058">
    <property type="entry name" value="AB_hydrolase_fold"/>
</dbReference>
<protein>
    <recommendedName>
        <fullName evidence="8">Carboxylic ester hydrolase</fullName>
        <ecNumber evidence="8">3.1.1.-</ecNumber>
    </recommendedName>
</protein>
<accession>A0AB34KZH1</accession>
<dbReference type="AlphaFoldDB" id="A0AB34KZH1"/>
<dbReference type="EC" id="3.1.1.-" evidence="8"/>
<keyword evidence="3" id="KW-0479">Metal-binding</keyword>
<dbReference type="GO" id="GO:0046872">
    <property type="term" value="F:metal ion binding"/>
    <property type="evidence" value="ECO:0007669"/>
    <property type="project" value="UniProtKB-KW"/>
</dbReference>
<dbReference type="RefSeq" id="XP_069233529.1">
    <property type="nucleotide sequence ID" value="XM_069369372.1"/>
</dbReference>
<comment type="similarity">
    <text evidence="1 8">Belongs to the tannase family.</text>
</comment>
<dbReference type="PANTHER" id="PTHR33938:SF2">
    <property type="entry name" value="CARBOXYLIC ESTER HYDROLASE"/>
    <property type="match status" value="1"/>
</dbReference>
<evidence type="ECO:0000256" key="2">
    <source>
        <dbReference type="ARBA" id="ARBA00022487"/>
    </source>
</evidence>
<evidence type="ECO:0000256" key="1">
    <source>
        <dbReference type="ARBA" id="ARBA00006249"/>
    </source>
</evidence>
<organism evidence="9 10">
    <name type="scientific">Cladosporium halotolerans</name>
    <dbReference type="NCBI Taxonomy" id="1052096"/>
    <lineage>
        <taxon>Eukaryota</taxon>
        <taxon>Fungi</taxon>
        <taxon>Dikarya</taxon>
        <taxon>Ascomycota</taxon>
        <taxon>Pezizomycotina</taxon>
        <taxon>Dothideomycetes</taxon>
        <taxon>Dothideomycetidae</taxon>
        <taxon>Cladosporiales</taxon>
        <taxon>Cladosporiaceae</taxon>
        <taxon>Cladosporium</taxon>
    </lineage>
</organism>
<dbReference type="Pfam" id="PF07519">
    <property type="entry name" value="Tannase"/>
    <property type="match status" value="2"/>
</dbReference>
<feature type="chain" id="PRO_5044044165" description="Carboxylic ester hydrolase" evidence="8">
    <location>
        <begin position="20"/>
        <end position="562"/>
    </location>
</feature>
<sequence>MRSTILLSSLAAALPTALADCSHDYFASILPDNATLLFVDTVSENGTFHVSPGNIAYPKSPTNLPAACALQVNVTSSPTSAFSFGLFLPDTKTYNNRILGVGNGGFAGGVNWLDMAAGLHYGFASWSTDTGHNSTSGDLSWALDAPETQADWGYRAIHGSALMARQVAEAYYEDEAKYAYFSGCSTGGRQAIREVQLHPETFDGVLAGAPAWWTDHLQLWSLRVGILNAGTNSSSRIPPALFEAIGKEVLAQCDWQDGLKDNIISDTFGCRFVPEALLCSCDAELKNQTAAGCLTPPQLETLKQIYSAWHEADNTFVFPGLELGSEAQWGFLIGQPQPSTYGTDYAADFVLSNPDWDYTTFNASVLALADQTRPGNASATDYDLSPFHARGGKLMHHHGTADGLIPTGSSVYFHSQVQQALAGKNVSVDDFYRFFVVPGMQHCMGTPDSVRAPWYFAGPNQAGALGNGSYGVPGFRDAAHDELLALMAWVEEGTAPETLVATEWEDEATRETVLRQRPICKWPMQARYVGEGSPDEPGNWKCEGIHGEHQPGATYGAEKVLA</sequence>
<evidence type="ECO:0000313" key="10">
    <source>
        <dbReference type="Proteomes" id="UP000803884"/>
    </source>
</evidence>
<gene>
    <name evidence="9" type="ORF">WHR41_00766</name>
</gene>
<evidence type="ECO:0000256" key="5">
    <source>
        <dbReference type="ARBA" id="ARBA00022801"/>
    </source>
</evidence>
<dbReference type="Proteomes" id="UP000803884">
    <property type="component" value="Unassembled WGS sequence"/>
</dbReference>
<evidence type="ECO:0000256" key="8">
    <source>
        <dbReference type="RuleBase" id="RU361238"/>
    </source>
</evidence>
<evidence type="ECO:0000256" key="4">
    <source>
        <dbReference type="ARBA" id="ARBA00022729"/>
    </source>
</evidence>
<feature type="signal peptide" evidence="8">
    <location>
        <begin position="1"/>
        <end position="19"/>
    </location>
</feature>
<comment type="caution">
    <text evidence="9">The sequence shown here is derived from an EMBL/GenBank/DDBJ whole genome shotgun (WGS) entry which is preliminary data.</text>
</comment>
<evidence type="ECO:0000313" key="9">
    <source>
        <dbReference type="EMBL" id="KAL1590424.1"/>
    </source>
</evidence>
<evidence type="ECO:0000256" key="7">
    <source>
        <dbReference type="ARBA" id="ARBA00023157"/>
    </source>
</evidence>
<dbReference type="InterPro" id="IPR011118">
    <property type="entry name" value="Tannase/feruloyl_esterase"/>
</dbReference>
<keyword evidence="5 8" id="KW-0378">Hydrolase</keyword>
<name>A0AB34KZH1_9PEZI</name>
<evidence type="ECO:0000256" key="6">
    <source>
        <dbReference type="ARBA" id="ARBA00022837"/>
    </source>
</evidence>
<dbReference type="EMBL" id="JAAQHG020000002">
    <property type="protein sequence ID" value="KAL1590424.1"/>
    <property type="molecule type" value="Genomic_DNA"/>
</dbReference>
<dbReference type="GO" id="GO:0030600">
    <property type="term" value="F:feruloyl esterase activity"/>
    <property type="evidence" value="ECO:0007669"/>
    <property type="project" value="UniProtKB-ARBA"/>
</dbReference>
<proteinExistence type="inferred from homology"/>
<dbReference type="PANTHER" id="PTHR33938">
    <property type="entry name" value="FERULOYL ESTERASE B-RELATED"/>
    <property type="match status" value="1"/>
</dbReference>
<keyword evidence="6" id="KW-0106">Calcium</keyword>
<dbReference type="GeneID" id="96002210"/>
<keyword evidence="7" id="KW-1015">Disulfide bond</keyword>
<keyword evidence="2" id="KW-0719">Serine esterase</keyword>
<keyword evidence="4 8" id="KW-0732">Signal</keyword>
<reference evidence="9 10" key="1">
    <citation type="journal article" date="2020" name="Microbiol. Resour. Announc.">
        <title>Draft Genome Sequence of a Cladosporium Species Isolated from the Mesophotic Ascidian Didemnum maculosum.</title>
        <authorList>
            <person name="Gioti A."/>
            <person name="Siaperas R."/>
            <person name="Nikolaivits E."/>
            <person name="Le Goff G."/>
            <person name="Ouazzani J."/>
            <person name="Kotoulas G."/>
            <person name="Topakas E."/>
        </authorList>
    </citation>
    <scope>NUCLEOTIDE SEQUENCE [LARGE SCALE GENOMIC DNA]</scope>
    <source>
        <strain evidence="9 10">TM138-S3</strain>
    </source>
</reference>
<evidence type="ECO:0000256" key="3">
    <source>
        <dbReference type="ARBA" id="ARBA00022723"/>
    </source>
</evidence>
<dbReference type="SUPFAM" id="SSF53474">
    <property type="entry name" value="alpha/beta-Hydrolases"/>
    <property type="match status" value="1"/>
</dbReference>
<keyword evidence="10" id="KW-1185">Reference proteome</keyword>